<protein>
    <recommendedName>
        <fullName evidence="1">TIR domain-containing protein</fullName>
    </recommendedName>
</protein>
<evidence type="ECO:0000259" key="1">
    <source>
        <dbReference type="Pfam" id="PF13676"/>
    </source>
</evidence>
<name>A0A1H3L7Z3_9ACTN</name>
<reference evidence="3" key="1">
    <citation type="submission" date="2016-10" db="EMBL/GenBank/DDBJ databases">
        <authorList>
            <person name="Varghese N."/>
            <person name="Submissions S."/>
        </authorList>
    </citation>
    <scope>NUCLEOTIDE SEQUENCE [LARGE SCALE GENOMIC DNA]</scope>
    <source>
        <strain evidence="3">DSM 44718</strain>
    </source>
</reference>
<proteinExistence type="predicted"/>
<feature type="domain" description="TIR" evidence="1">
    <location>
        <begin position="58"/>
        <end position="135"/>
    </location>
</feature>
<dbReference type="InterPro" id="IPR000157">
    <property type="entry name" value="TIR_dom"/>
</dbReference>
<dbReference type="AlphaFoldDB" id="A0A1H3L7Z3"/>
<accession>A0A1H3L7Z3</accession>
<dbReference type="OrthoDB" id="9150238at2"/>
<organism evidence="2 3">
    <name type="scientific">Asanoa ishikariensis</name>
    <dbReference type="NCBI Taxonomy" id="137265"/>
    <lineage>
        <taxon>Bacteria</taxon>
        <taxon>Bacillati</taxon>
        <taxon>Actinomycetota</taxon>
        <taxon>Actinomycetes</taxon>
        <taxon>Micromonosporales</taxon>
        <taxon>Micromonosporaceae</taxon>
        <taxon>Asanoa</taxon>
    </lineage>
</organism>
<dbReference type="GO" id="GO:0007165">
    <property type="term" value="P:signal transduction"/>
    <property type="evidence" value="ECO:0007669"/>
    <property type="project" value="InterPro"/>
</dbReference>
<dbReference type="Pfam" id="PF13676">
    <property type="entry name" value="TIR_2"/>
    <property type="match status" value="1"/>
</dbReference>
<dbReference type="Gene3D" id="3.40.50.10140">
    <property type="entry name" value="Toll/interleukin-1 receptor homology (TIR) domain"/>
    <property type="match status" value="1"/>
</dbReference>
<dbReference type="Proteomes" id="UP000199632">
    <property type="component" value="Unassembled WGS sequence"/>
</dbReference>
<sequence length="222" mass="24972">MSEPLPEMPDAPVFFVSYRRPYEPGHPTVASRPRGPEVRLFFQDLTEDVGELIGAPLGYDPGYLDRADSVGTDWERQLLTAIGTCQVLICLMSVPLLRDSKWCAREWHAFARRKVSPNSSKARTGETAIVPVIWHPFDHTVKLPPKVERVGLFVPANLPDPGYETAYRNNGLLGLMRTGQDKAYRAIVWELAMHVNRIRQSCVVMPDVPSLSELPTSFEEDV</sequence>
<dbReference type="EMBL" id="FNQB01000001">
    <property type="protein sequence ID" value="SDY60553.1"/>
    <property type="molecule type" value="Genomic_DNA"/>
</dbReference>
<dbReference type="STRING" id="137265.SAMN05421684_0596"/>
<dbReference type="RefSeq" id="WP_090786760.1">
    <property type="nucleotide sequence ID" value="NZ_BOND01000015.1"/>
</dbReference>
<evidence type="ECO:0000313" key="3">
    <source>
        <dbReference type="Proteomes" id="UP000199632"/>
    </source>
</evidence>
<evidence type="ECO:0000313" key="2">
    <source>
        <dbReference type="EMBL" id="SDY60553.1"/>
    </source>
</evidence>
<dbReference type="InterPro" id="IPR035897">
    <property type="entry name" value="Toll_tir_struct_dom_sf"/>
</dbReference>
<keyword evidence="3" id="KW-1185">Reference proteome</keyword>
<dbReference type="SUPFAM" id="SSF52200">
    <property type="entry name" value="Toll/Interleukin receptor TIR domain"/>
    <property type="match status" value="1"/>
</dbReference>
<gene>
    <name evidence="2" type="ORF">SAMN05421684_0596</name>
</gene>